<dbReference type="GO" id="GO:0005886">
    <property type="term" value="C:plasma membrane"/>
    <property type="evidence" value="ECO:0007669"/>
    <property type="project" value="UniProtKB-SubCell"/>
</dbReference>
<keyword evidence="3" id="KW-0813">Transport</keyword>
<keyword evidence="4" id="KW-1003">Cell membrane</keyword>
<evidence type="ECO:0000256" key="2">
    <source>
        <dbReference type="ARBA" id="ARBA00006742"/>
    </source>
</evidence>
<dbReference type="InterPro" id="IPR003849">
    <property type="entry name" value="Preprotein_translocase_YajC"/>
</dbReference>
<sequence length="125" mass="13428">MDASNLLLPLLIVLVGGMLFFGSRRQRKAVAEQQKLQTSLEVGDRVMTTSGLFGNVANVDSDTHIDIEIAPGVVTTWLRAAVREKVNPTVDSDVDEVEDVQDEPVAGEPESNAEVAPPLESKSKG</sequence>
<evidence type="ECO:0000256" key="9">
    <source>
        <dbReference type="ARBA" id="ARBA00023136"/>
    </source>
</evidence>
<evidence type="ECO:0000256" key="5">
    <source>
        <dbReference type="ARBA" id="ARBA00022692"/>
    </source>
</evidence>
<keyword evidence="7 11" id="KW-1133">Transmembrane helix</keyword>
<dbReference type="GO" id="GO:0015031">
    <property type="term" value="P:protein transport"/>
    <property type="evidence" value="ECO:0007669"/>
    <property type="project" value="UniProtKB-KW"/>
</dbReference>
<evidence type="ECO:0000313" key="12">
    <source>
        <dbReference type="EMBL" id="REH44634.1"/>
    </source>
</evidence>
<dbReference type="Pfam" id="PF02699">
    <property type="entry name" value="YajC"/>
    <property type="match status" value="1"/>
</dbReference>
<dbReference type="Proteomes" id="UP000256269">
    <property type="component" value="Unassembled WGS sequence"/>
</dbReference>
<evidence type="ECO:0000256" key="10">
    <source>
        <dbReference type="SAM" id="MobiDB-lite"/>
    </source>
</evidence>
<dbReference type="RefSeq" id="WP_116176876.1">
    <property type="nucleotide sequence ID" value="NZ_CP144375.1"/>
</dbReference>
<feature type="region of interest" description="Disordered" evidence="10">
    <location>
        <begin position="88"/>
        <end position="125"/>
    </location>
</feature>
<evidence type="ECO:0000313" key="13">
    <source>
        <dbReference type="Proteomes" id="UP000256269"/>
    </source>
</evidence>
<keyword evidence="13" id="KW-1185">Reference proteome</keyword>
<evidence type="ECO:0000256" key="7">
    <source>
        <dbReference type="ARBA" id="ARBA00022989"/>
    </source>
</evidence>
<accession>A0A3E0HG10</accession>
<name>A0A3E0HG10_9PSEU</name>
<keyword evidence="8" id="KW-0811">Translocation</keyword>
<evidence type="ECO:0000256" key="3">
    <source>
        <dbReference type="ARBA" id="ARBA00022448"/>
    </source>
</evidence>
<feature type="compositionally biased region" description="Acidic residues" evidence="10">
    <location>
        <begin position="92"/>
        <end position="102"/>
    </location>
</feature>
<evidence type="ECO:0000256" key="11">
    <source>
        <dbReference type="SAM" id="Phobius"/>
    </source>
</evidence>
<comment type="similarity">
    <text evidence="2">Belongs to the YajC family.</text>
</comment>
<feature type="transmembrane region" description="Helical" evidence="11">
    <location>
        <begin position="6"/>
        <end position="23"/>
    </location>
</feature>
<proteinExistence type="inferred from homology"/>
<dbReference type="PANTHER" id="PTHR33909:SF1">
    <property type="entry name" value="SEC TRANSLOCON ACCESSORY COMPLEX SUBUNIT YAJC"/>
    <property type="match status" value="1"/>
</dbReference>
<evidence type="ECO:0000256" key="6">
    <source>
        <dbReference type="ARBA" id="ARBA00022927"/>
    </source>
</evidence>
<dbReference type="EMBL" id="QUNO01000008">
    <property type="protein sequence ID" value="REH44634.1"/>
    <property type="molecule type" value="Genomic_DNA"/>
</dbReference>
<keyword evidence="6" id="KW-0653">Protein transport</keyword>
<protein>
    <submittedName>
        <fullName evidence="12">Preprotein translocase subunit YajC</fullName>
    </submittedName>
</protein>
<gene>
    <name evidence="12" type="ORF">BCF44_108114</name>
</gene>
<keyword evidence="5 11" id="KW-0812">Transmembrane</keyword>
<dbReference type="SMART" id="SM01323">
    <property type="entry name" value="YajC"/>
    <property type="match status" value="1"/>
</dbReference>
<evidence type="ECO:0000256" key="4">
    <source>
        <dbReference type="ARBA" id="ARBA00022475"/>
    </source>
</evidence>
<evidence type="ECO:0000256" key="1">
    <source>
        <dbReference type="ARBA" id="ARBA00004162"/>
    </source>
</evidence>
<reference evidence="12 13" key="1">
    <citation type="submission" date="2018-08" db="EMBL/GenBank/DDBJ databases">
        <title>Genomic Encyclopedia of Archaeal and Bacterial Type Strains, Phase II (KMG-II): from individual species to whole genera.</title>
        <authorList>
            <person name="Goeker M."/>
        </authorList>
    </citation>
    <scope>NUCLEOTIDE SEQUENCE [LARGE SCALE GENOMIC DNA]</scope>
    <source>
        <strain evidence="12 13">DSM 45791</strain>
    </source>
</reference>
<comment type="subcellular location">
    <subcellularLocation>
        <location evidence="1">Cell membrane</location>
        <topology evidence="1">Single-pass membrane protein</topology>
    </subcellularLocation>
</comment>
<organism evidence="12 13">
    <name type="scientific">Kutzneria buriramensis</name>
    <dbReference type="NCBI Taxonomy" id="1045776"/>
    <lineage>
        <taxon>Bacteria</taxon>
        <taxon>Bacillati</taxon>
        <taxon>Actinomycetota</taxon>
        <taxon>Actinomycetes</taxon>
        <taxon>Pseudonocardiales</taxon>
        <taxon>Pseudonocardiaceae</taxon>
        <taxon>Kutzneria</taxon>
    </lineage>
</organism>
<dbReference type="NCBIfam" id="TIGR00739">
    <property type="entry name" value="yajC"/>
    <property type="match status" value="1"/>
</dbReference>
<keyword evidence="9 11" id="KW-0472">Membrane</keyword>
<dbReference type="OrthoDB" id="2200301at2"/>
<dbReference type="PANTHER" id="PTHR33909">
    <property type="entry name" value="SEC TRANSLOCON ACCESSORY COMPLEX SUBUNIT YAJC"/>
    <property type="match status" value="1"/>
</dbReference>
<evidence type="ECO:0000256" key="8">
    <source>
        <dbReference type="ARBA" id="ARBA00023010"/>
    </source>
</evidence>
<comment type="caution">
    <text evidence="12">The sequence shown here is derived from an EMBL/GenBank/DDBJ whole genome shotgun (WGS) entry which is preliminary data.</text>
</comment>
<dbReference type="AlphaFoldDB" id="A0A3E0HG10"/>